<name>R7ZND5_9BACT</name>
<evidence type="ECO:0008006" key="3">
    <source>
        <dbReference type="Google" id="ProtNLM"/>
    </source>
</evidence>
<protein>
    <recommendedName>
        <fullName evidence="3">Glycosyl transferase family 1 domain-containing protein</fullName>
    </recommendedName>
</protein>
<organism evidence="1 2">
    <name type="scientific">Lunatimonas lonarensis</name>
    <dbReference type="NCBI Taxonomy" id="1232681"/>
    <lineage>
        <taxon>Bacteria</taxon>
        <taxon>Pseudomonadati</taxon>
        <taxon>Bacteroidota</taxon>
        <taxon>Cytophagia</taxon>
        <taxon>Cytophagales</taxon>
        <taxon>Cyclobacteriaceae</taxon>
    </lineage>
</organism>
<keyword evidence="2" id="KW-1185">Reference proteome</keyword>
<dbReference type="EMBL" id="AQHR01000104">
    <property type="protein sequence ID" value="EON75605.1"/>
    <property type="molecule type" value="Genomic_DNA"/>
</dbReference>
<proteinExistence type="predicted"/>
<evidence type="ECO:0000313" key="1">
    <source>
        <dbReference type="EMBL" id="EON75605.1"/>
    </source>
</evidence>
<dbReference type="STRING" id="1232681.ADIS_4008"/>
<dbReference type="Proteomes" id="UP000013909">
    <property type="component" value="Unassembled WGS sequence"/>
</dbReference>
<sequence>MKYKVAIITKPTFASPRVLSDCLAQFLKERGMEVSVFYEIAFFKRLLSFSRVRNRYSWLAWTTYKLLNFGRDRRFVRRMSAFDFVVIAETSPKCYLKDEYDFVKGKRILGGIPMVYHGVYYLGNAPTILDMFEREGQNDSTIFDWHLAVSSVTEVRSTPTPPWSQIGMYLKSSGLKPEIKRRTFAVVDFEREGREQIRNEQIQVLKDLDIPYVALSGSMSIDQIREIYRQATYYFIQFPESFGLPIAECLSCGAYVFMPDSSWAMAWRLDENPEVHGPGKLADCFVVYDNHMDLTNRLRALEEAYDLEDTPRKVFSSFLANYRSYYEGSEEGYNAFLAYLEQNIHPKRIKKVG</sequence>
<accession>R7ZND5</accession>
<dbReference type="SUPFAM" id="SSF53756">
    <property type="entry name" value="UDP-Glycosyltransferase/glycogen phosphorylase"/>
    <property type="match status" value="1"/>
</dbReference>
<dbReference type="OrthoDB" id="836461at2"/>
<gene>
    <name evidence="1" type="ORF">ADIS_4008</name>
</gene>
<dbReference type="RefSeq" id="WP_010856135.1">
    <property type="nucleotide sequence ID" value="NZ_AQHR01000104.1"/>
</dbReference>
<reference evidence="1 2" key="1">
    <citation type="submission" date="2013-02" db="EMBL/GenBank/DDBJ databases">
        <title>A novel strain isolated from Lonar lake, Maharashtra, India.</title>
        <authorList>
            <person name="Singh A."/>
        </authorList>
    </citation>
    <scope>NUCLEOTIDE SEQUENCE [LARGE SCALE GENOMIC DNA]</scope>
    <source>
        <strain evidence="1 2">AK24</strain>
    </source>
</reference>
<evidence type="ECO:0000313" key="2">
    <source>
        <dbReference type="Proteomes" id="UP000013909"/>
    </source>
</evidence>
<dbReference type="AlphaFoldDB" id="R7ZND5"/>
<comment type="caution">
    <text evidence="1">The sequence shown here is derived from an EMBL/GenBank/DDBJ whole genome shotgun (WGS) entry which is preliminary data.</text>
</comment>